<accession>A0A2V4DXX4</accession>
<dbReference type="RefSeq" id="WP_110434433.1">
    <property type="nucleotide sequence ID" value="NZ_QGLR01000014.1"/>
</dbReference>
<gene>
    <name evidence="1" type="ORF">DKK70_13230</name>
</gene>
<dbReference type="PROSITE" id="PS51257">
    <property type="entry name" value="PROKAR_LIPOPROTEIN"/>
    <property type="match status" value="1"/>
</dbReference>
<evidence type="ECO:0000313" key="1">
    <source>
        <dbReference type="EMBL" id="PXZ05083.1"/>
    </source>
</evidence>
<organism evidence="1 2">
    <name type="scientific">Gilliamella apicola</name>
    <dbReference type="NCBI Taxonomy" id="1196095"/>
    <lineage>
        <taxon>Bacteria</taxon>
        <taxon>Pseudomonadati</taxon>
        <taxon>Pseudomonadota</taxon>
        <taxon>Gammaproteobacteria</taxon>
        <taxon>Orbales</taxon>
        <taxon>Orbaceae</taxon>
        <taxon>Gilliamella</taxon>
    </lineage>
</organism>
<sequence>MKKIIVTTIPFILFGCVSDIKYNYTAEVVEKSYPELNVVTTTYIGDDLVRQDKVKIMDAISFANTTEVTRLNHSYIIDAGDYPKLGEDKTHLFFAAKSANGNAIVKTYTTPAAPIGIRVRKDNANNEVCISFITGTDFCNNNKHYSFKKVSLTSQDTFQQILIYNGKVGSKINISYREFNNDMARPAFSNNAEYDLSSSKTIRYKGAVIQVIEATNQYIKYKVLRNFNTPNQE</sequence>
<evidence type="ECO:0008006" key="3">
    <source>
        <dbReference type="Google" id="ProtNLM"/>
    </source>
</evidence>
<comment type="caution">
    <text evidence="1">The sequence shown here is derived from an EMBL/GenBank/DDBJ whole genome shotgun (WGS) entry which is preliminary data.</text>
</comment>
<reference evidence="1 2" key="1">
    <citation type="submission" date="2018-05" db="EMBL/GenBank/DDBJ databases">
        <title>Reference genomes for bee gut microbiota database.</title>
        <authorList>
            <person name="Ellegaard K.M."/>
        </authorList>
    </citation>
    <scope>NUCLEOTIDE SEQUENCE [LARGE SCALE GENOMIC DNA]</scope>
    <source>
        <strain evidence="1 2">ESL0182</strain>
    </source>
</reference>
<protein>
    <recommendedName>
        <fullName evidence="3">Lipoprotein</fullName>
    </recommendedName>
</protein>
<evidence type="ECO:0000313" key="2">
    <source>
        <dbReference type="Proteomes" id="UP000247932"/>
    </source>
</evidence>
<dbReference type="EMBL" id="QGLR01000014">
    <property type="protein sequence ID" value="PXZ05083.1"/>
    <property type="molecule type" value="Genomic_DNA"/>
</dbReference>
<proteinExistence type="predicted"/>
<keyword evidence="2" id="KW-1185">Reference proteome</keyword>
<dbReference type="OrthoDB" id="1419830at2"/>
<dbReference type="Proteomes" id="UP000247932">
    <property type="component" value="Unassembled WGS sequence"/>
</dbReference>
<name>A0A2V4DXX4_9GAMM</name>
<dbReference type="AlphaFoldDB" id="A0A2V4DXX4"/>